<dbReference type="AlphaFoldDB" id="A0AAW3H7Q4"/>
<feature type="chain" id="PRO_5043935248" description="Lipoprotein" evidence="1">
    <location>
        <begin position="26"/>
        <end position="153"/>
    </location>
</feature>
<feature type="signal peptide" evidence="1">
    <location>
        <begin position="1"/>
        <end position="25"/>
    </location>
</feature>
<organism evidence="2 3">
    <name type="scientific">Streptococcus gordonii</name>
    <dbReference type="NCBI Taxonomy" id="1302"/>
    <lineage>
        <taxon>Bacteria</taxon>
        <taxon>Bacillati</taxon>
        <taxon>Bacillota</taxon>
        <taxon>Bacilli</taxon>
        <taxon>Lactobacillales</taxon>
        <taxon>Streptococcaceae</taxon>
        <taxon>Streptococcus</taxon>
    </lineage>
</organism>
<evidence type="ECO:0000256" key="1">
    <source>
        <dbReference type="SAM" id="SignalP"/>
    </source>
</evidence>
<protein>
    <recommendedName>
        <fullName evidence="4">Lipoprotein</fullName>
    </recommendedName>
</protein>
<evidence type="ECO:0000313" key="3">
    <source>
        <dbReference type="Proteomes" id="UP000033658"/>
    </source>
</evidence>
<gene>
    <name evidence="2" type="ORF">TZ86_00659</name>
</gene>
<accession>A0AAW3H7Q4</accession>
<keyword evidence="1" id="KW-0732">Signal</keyword>
<reference evidence="2 3" key="1">
    <citation type="submission" date="2015-02" db="EMBL/GenBank/DDBJ databases">
        <title>Evolution of amylase-binding proteins of oral streptococcal species.</title>
        <authorList>
            <person name="Haase E.M."/>
        </authorList>
    </citation>
    <scope>NUCLEOTIDE SEQUENCE [LARGE SCALE GENOMIC DNA]</scope>
    <source>
        <strain evidence="2 3">G9B</strain>
    </source>
</reference>
<dbReference type="RefSeq" id="WP_045503339.1">
    <property type="nucleotide sequence ID" value="NZ_JYGL01000001.1"/>
</dbReference>
<dbReference type="EMBL" id="JYGL01000001">
    <property type="protein sequence ID" value="KJQ58814.1"/>
    <property type="molecule type" value="Genomic_DNA"/>
</dbReference>
<evidence type="ECO:0000313" key="2">
    <source>
        <dbReference type="EMBL" id="KJQ58814.1"/>
    </source>
</evidence>
<proteinExistence type="predicted"/>
<sequence length="153" mass="17248">MRKISCFAMLAISLFCLTACSFVHPEQVWTTVSQSKEGEPFYRLQVSGKMYQILYNDNGSARKTWHLDNYNPIENLECHTLNEEEIKGVDGATAKRELSGQGSANFTMVYEHYSGSQKEVSYYQVGITADKNGQIKPSESSMVLVKTEKVDSK</sequence>
<evidence type="ECO:0008006" key="4">
    <source>
        <dbReference type="Google" id="ProtNLM"/>
    </source>
</evidence>
<name>A0AAW3H7Q4_STRGN</name>
<dbReference type="Proteomes" id="UP000033658">
    <property type="component" value="Unassembled WGS sequence"/>
</dbReference>
<comment type="caution">
    <text evidence="2">The sequence shown here is derived from an EMBL/GenBank/DDBJ whole genome shotgun (WGS) entry which is preliminary data.</text>
</comment>